<proteinExistence type="predicted"/>
<organism evidence="1">
    <name type="scientific">Eucalyptus grandis</name>
    <name type="common">Flooded gum</name>
    <dbReference type="NCBI Taxonomy" id="71139"/>
    <lineage>
        <taxon>Eukaryota</taxon>
        <taxon>Viridiplantae</taxon>
        <taxon>Streptophyta</taxon>
        <taxon>Embryophyta</taxon>
        <taxon>Tracheophyta</taxon>
        <taxon>Spermatophyta</taxon>
        <taxon>Magnoliopsida</taxon>
        <taxon>eudicotyledons</taxon>
        <taxon>Gunneridae</taxon>
        <taxon>Pentapetalae</taxon>
        <taxon>rosids</taxon>
        <taxon>malvids</taxon>
        <taxon>Myrtales</taxon>
        <taxon>Myrtaceae</taxon>
        <taxon>Myrtoideae</taxon>
        <taxon>Eucalypteae</taxon>
        <taxon>Eucalyptus</taxon>
    </lineage>
</organism>
<evidence type="ECO:0000313" key="1">
    <source>
        <dbReference type="EMBL" id="KCW80070.1"/>
    </source>
</evidence>
<sequence length="92" mass="10431">MGKLSGSKSSRHGVNTLSQNHRRLPALPFLSCPLVIDYSTFVNFIVQKQVLNLRTPTKMIFYVCRLLPALFSVDDIFYFTRAVEGDHGQQSI</sequence>
<protein>
    <submittedName>
        <fullName evidence="1">Uncharacterized protein</fullName>
    </submittedName>
</protein>
<dbReference type="EMBL" id="KK198755">
    <property type="protein sequence ID" value="KCW80070.1"/>
    <property type="molecule type" value="Genomic_DNA"/>
</dbReference>
<dbReference type="InParanoid" id="A0A059CQ58"/>
<dbReference type="Gramene" id="KCW80070">
    <property type="protein sequence ID" value="KCW80070"/>
    <property type="gene ID" value="EUGRSUZ_C01402"/>
</dbReference>
<gene>
    <name evidence="1" type="ORF">EUGRSUZ_C01402</name>
</gene>
<accession>A0A059CQ58</accession>
<name>A0A059CQ58_EUCGR</name>
<reference evidence="1" key="1">
    <citation type="submission" date="2013-07" db="EMBL/GenBank/DDBJ databases">
        <title>The genome of Eucalyptus grandis.</title>
        <authorList>
            <person name="Schmutz J."/>
            <person name="Hayes R."/>
            <person name="Myburg A."/>
            <person name="Tuskan G."/>
            <person name="Grattapaglia D."/>
            <person name="Rokhsar D.S."/>
        </authorList>
    </citation>
    <scope>NUCLEOTIDE SEQUENCE</scope>
    <source>
        <tissue evidence="1">Leaf extractions</tissue>
    </source>
</reference>
<dbReference type="AlphaFoldDB" id="A0A059CQ58"/>